<protein>
    <submittedName>
        <fullName evidence="5">Gfo/Idh/MocA family oxidoreductase</fullName>
    </submittedName>
</protein>
<dbReference type="PANTHER" id="PTHR42840:SF3">
    <property type="entry name" value="BINDING ROSSMANN FOLD OXIDOREDUCTASE, PUTATIVE (AFU_ORTHOLOGUE AFUA_2G10240)-RELATED"/>
    <property type="match status" value="1"/>
</dbReference>
<evidence type="ECO:0000313" key="6">
    <source>
        <dbReference type="Proteomes" id="UP001147653"/>
    </source>
</evidence>
<dbReference type="Pfam" id="PF01408">
    <property type="entry name" value="GFO_IDH_MocA"/>
    <property type="match status" value="1"/>
</dbReference>
<dbReference type="Pfam" id="PF22725">
    <property type="entry name" value="GFO_IDH_MocA_C3"/>
    <property type="match status" value="1"/>
</dbReference>
<evidence type="ECO:0000259" key="4">
    <source>
        <dbReference type="Pfam" id="PF22725"/>
    </source>
</evidence>
<comment type="similarity">
    <text evidence="1">Belongs to the Gfo/Idh/MocA family.</text>
</comment>
<feature type="domain" description="GFO/IDH/MocA-like oxidoreductase" evidence="4">
    <location>
        <begin position="127"/>
        <end position="242"/>
    </location>
</feature>
<keyword evidence="6" id="KW-1185">Reference proteome</keyword>
<evidence type="ECO:0000256" key="1">
    <source>
        <dbReference type="ARBA" id="ARBA00010928"/>
    </source>
</evidence>
<evidence type="ECO:0000259" key="3">
    <source>
        <dbReference type="Pfam" id="PF01408"/>
    </source>
</evidence>
<evidence type="ECO:0000256" key="2">
    <source>
        <dbReference type="ARBA" id="ARBA00023002"/>
    </source>
</evidence>
<name>A0A9X3N7G4_9ACTN</name>
<reference evidence="5" key="1">
    <citation type="submission" date="2022-10" db="EMBL/GenBank/DDBJ databases">
        <title>The WGS of Solirubrobacter phytolaccae KCTC 29190.</title>
        <authorList>
            <person name="Jiang Z."/>
        </authorList>
    </citation>
    <scope>NUCLEOTIDE SEQUENCE</scope>
    <source>
        <strain evidence="5">KCTC 29190</strain>
    </source>
</reference>
<evidence type="ECO:0000313" key="5">
    <source>
        <dbReference type="EMBL" id="MDA0181153.1"/>
    </source>
</evidence>
<organism evidence="5 6">
    <name type="scientific">Solirubrobacter phytolaccae</name>
    <dbReference type="NCBI Taxonomy" id="1404360"/>
    <lineage>
        <taxon>Bacteria</taxon>
        <taxon>Bacillati</taxon>
        <taxon>Actinomycetota</taxon>
        <taxon>Thermoleophilia</taxon>
        <taxon>Solirubrobacterales</taxon>
        <taxon>Solirubrobacteraceae</taxon>
        <taxon>Solirubrobacter</taxon>
    </lineage>
</organism>
<gene>
    <name evidence="5" type="ORF">OJ997_12675</name>
</gene>
<dbReference type="SUPFAM" id="SSF51735">
    <property type="entry name" value="NAD(P)-binding Rossmann-fold domains"/>
    <property type="match status" value="1"/>
</dbReference>
<dbReference type="GO" id="GO:0005737">
    <property type="term" value="C:cytoplasm"/>
    <property type="evidence" value="ECO:0007669"/>
    <property type="project" value="TreeGrafter"/>
</dbReference>
<dbReference type="PANTHER" id="PTHR42840">
    <property type="entry name" value="NAD(P)-BINDING ROSSMANN-FOLD SUPERFAMILY PROTEIN-RELATED"/>
    <property type="match status" value="1"/>
</dbReference>
<proteinExistence type="inferred from homology"/>
<dbReference type="Proteomes" id="UP001147653">
    <property type="component" value="Unassembled WGS sequence"/>
</dbReference>
<dbReference type="GO" id="GO:0000166">
    <property type="term" value="F:nucleotide binding"/>
    <property type="evidence" value="ECO:0007669"/>
    <property type="project" value="InterPro"/>
</dbReference>
<dbReference type="Gene3D" id="3.30.360.10">
    <property type="entry name" value="Dihydrodipicolinate Reductase, domain 2"/>
    <property type="match status" value="1"/>
</dbReference>
<comment type="caution">
    <text evidence="5">The sequence shown here is derived from an EMBL/GenBank/DDBJ whole genome shotgun (WGS) entry which is preliminary data.</text>
</comment>
<dbReference type="InterPro" id="IPR000683">
    <property type="entry name" value="Gfo/Idh/MocA-like_OxRdtase_N"/>
</dbReference>
<dbReference type="EMBL" id="JAPDDP010000019">
    <property type="protein sequence ID" value="MDA0181153.1"/>
    <property type="molecule type" value="Genomic_DNA"/>
</dbReference>
<dbReference type="GO" id="GO:0006740">
    <property type="term" value="P:NADPH regeneration"/>
    <property type="evidence" value="ECO:0007669"/>
    <property type="project" value="TreeGrafter"/>
</dbReference>
<dbReference type="AlphaFoldDB" id="A0A9X3N7G4"/>
<dbReference type="Gene3D" id="3.40.50.720">
    <property type="entry name" value="NAD(P)-binding Rossmann-like Domain"/>
    <property type="match status" value="1"/>
</dbReference>
<dbReference type="GO" id="GO:0016491">
    <property type="term" value="F:oxidoreductase activity"/>
    <property type="evidence" value="ECO:0007669"/>
    <property type="project" value="UniProtKB-KW"/>
</dbReference>
<dbReference type="SUPFAM" id="SSF55347">
    <property type="entry name" value="Glyceraldehyde-3-phosphate dehydrogenase-like, C-terminal domain"/>
    <property type="match status" value="1"/>
</dbReference>
<dbReference type="InterPro" id="IPR055170">
    <property type="entry name" value="GFO_IDH_MocA-like_dom"/>
</dbReference>
<sequence>MIGVGVIGAGLMGSIHARLLAHDVPGARLTAVCDPDRAAAERLDAPTLHADGFALIADPAVDAVVIASPVPTHEPFTLACVAAGKPVLCEKPLTATSEAARRIVEAERASGRRLVTVGFMRRHDPAYVELKAQLDAGTIGRPLLVHCAHRNPSVHAFFDSAMIITDSAVHEADIVRWLLGEEIVSVDVRTPRSTSRAREGLRDPQLILLTTASDVLVDVEAFVTAGYGYDIRCEVVGEDGTLALPLAVATGFEERFADAYRNELIAWLSGEPVGATAADGLAAAAVCEAGVRSLAEGRATPVAC</sequence>
<keyword evidence="2" id="KW-0560">Oxidoreductase</keyword>
<accession>A0A9X3N7G4</accession>
<dbReference type="RefSeq" id="WP_270025464.1">
    <property type="nucleotide sequence ID" value="NZ_JAPDDP010000019.1"/>
</dbReference>
<feature type="domain" description="Gfo/Idh/MocA-like oxidoreductase N-terminal" evidence="3">
    <location>
        <begin position="2"/>
        <end position="119"/>
    </location>
</feature>
<dbReference type="InterPro" id="IPR036291">
    <property type="entry name" value="NAD(P)-bd_dom_sf"/>
</dbReference>